<evidence type="ECO:0000256" key="2">
    <source>
        <dbReference type="SAM" id="SignalP"/>
    </source>
</evidence>
<dbReference type="PANTHER" id="PTHR19328:SF13">
    <property type="entry name" value="HIPL1 PROTEIN"/>
    <property type="match status" value="1"/>
</dbReference>
<keyword evidence="2" id="KW-0732">Signal</keyword>
<evidence type="ECO:0000313" key="4">
    <source>
        <dbReference type="EMBL" id="ALX49173.1"/>
    </source>
</evidence>
<reference evidence="4 5" key="1">
    <citation type="submission" date="2016-01" db="EMBL/GenBank/DDBJ databases">
        <title>Complete genome sequence of strain Lentibacillus amyloliquefaciens LAM0015T isolated from saline sediment.</title>
        <authorList>
            <person name="Wang J.-L."/>
            <person name="He M.-X."/>
        </authorList>
    </citation>
    <scope>NUCLEOTIDE SEQUENCE [LARGE SCALE GENOMIC DNA]</scope>
    <source>
        <strain evidence="4 5">LAM0015</strain>
    </source>
</reference>
<feature type="region of interest" description="Disordered" evidence="1">
    <location>
        <begin position="21"/>
        <end position="57"/>
    </location>
</feature>
<dbReference type="Gene3D" id="2.120.10.30">
    <property type="entry name" value="TolB, C-terminal domain"/>
    <property type="match status" value="1"/>
</dbReference>
<feature type="domain" description="Glucose/Sorbosone dehydrogenase" evidence="3">
    <location>
        <begin position="64"/>
        <end position="355"/>
    </location>
</feature>
<dbReference type="KEGG" id="lao:AOX59_11595"/>
<dbReference type="AlphaFoldDB" id="A0A0U4FTI9"/>
<dbReference type="Proteomes" id="UP000050331">
    <property type="component" value="Chromosome"/>
</dbReference>
<feature type="chain" id="PRO_5039485080" evidence="2">
    <location>
        <begin position="21"/>
        <end position="374"/>
    </location>
</feature>
<feature type="compositionally biased region" description="Acidic residues" evidence="1">
    <location>
        <begin position="42"/>
        <end position="57"/>
    </location>
</feature>
<gene>
    <name evidence="4" type="ORF">AOX59_11595</name>
</gene>
<keyword evidence="5" id="KW-1185">Reference proteome</keyword>
<evidence type="ECO:0000313" key="5">
    <source>
        <dbReference type="Proteomes" id="UP000050331"/>
    </source>
</evidence>
<dbReference type="InterPro" id="IPR011041">
    <property type="entry name" value="Quinoprot_gluc/sorb_DH_b-prop"/>
</dbReference>
<evidence type="ECO:0000259" key="3">
    <source>
        <dbReference type="Pfam" id="PF07995"/>
    </source>
</evidence>
<name>A0A0U4FTI9_9BACI</name>
<dbReference type="RefSeq" id="WP_068445708.1">
    <property type="nucleotide sequence ID" value="NZ_CP013862.1"/>
</dbReference>
<dbReference type="PROSITE" id="PS51257">
    <property type="entry name" value="PROKAR_LIPOPROTEIN"/>
    <property type="match status" value="1"/>
</dbReference>
<sequence length="374" mass="41547">MMRYLLVLTVSLVILMSACSQDDSPGQPEEGQAPSDSAQDGASEETETETADKDDEMETIAENLEEPWEIERADDKFYVSERTGAIVTIDNDEQTRKPVQFSKDLSNQPEAGLLGITLPDEFAETGEAIAYYSYQEDDTYYQRVVMIKESTDQWEETSVLLDEIPGGQVHQGGRIEIGPDDKLYVTTGDATMEESAQNPDSLAGKILRMNPDGTIPDDNPFNNSYVYSYGHRNSQGLAWNGNEELYATEHGSNAYDEINRIVPGSNYGWPAIQGDETEEDMTTPVIHSGSDTWAPSGMACHEGFFYFGALAGEGLYRFESENETQERLISGEGRVRDVYSTEDGIYFLTNNTDGRGNPAANDDRLLFMPNNLLD</sequence>
<proteinExistence type="predicted"/>
<dbReference type="InterPro" id="IPR012938">
    <property type="entry name" value="Glc/Sorbosone_DH"/>
</dbReference>
<feature type="signal peptide" evidence="2">
    <location>
        <begin position="1"/>
        <end position="20"/>
    </location>
</feature>
<organism evidence="4 5">
    <name type="scientific">Lentibacillus amyloliquefaciens</name>
    <dbReference type="NCBI Taxonomy" id="1472767"/>
    <lineage>
        <taxon>Bacteria</taxon>
        <taxon>Bacillati</taxon>
        <taxon>Bacillota</taxon>
        <taxon>Bacilli</taxon>
        <taxon>Bacillales</taxon>
        <taxon>Bacillaceae</taxon>
        <taxon>Lentibacillus</taxon>
    </lineage>
</organism>
<dbReference type="PANTHER" id="PTHR19328">
    <property type="entry name" value="HEDGEHOG-INTERACTING PROTEIN"/>
    <property type="match status" value="1"/>
</dbReference>
<protein>
    <submittedName>
        <fullName evidence="4">Quinoprotein glucose dehydrogenase</fullName>
    </submittedName>
</protein>
<dbReference type="STRING" id="1472767.AOX59_11595"/>
<dbReference type="EMBL" id="CP013862">
    <property type="protein sequence ID" value="ALX49173.1"/>
    <property type="molecule type" value="Genomic_DNA"/>
</dbReference>
<dbReference type="Pfam" id="PF07995">
    <property type="entry name" value="GSDH"/>
    <property type="match status" value="1"/>
</dbReference>
<accession>A0A0U4FTI9</accession>
<dbReference type="InterPro" id="IPR011042">
    <property type="entry name" value="6-blade_b-propeller_TolB-like"/>
</dbReference>
<dbReference type="SUPFAM" id="SSF50952">
    <property type="entry name" value="Soluble quinoprotein glucose dehydrogenase"/>
    <property type="match status" value="1"/>
</dbReference>
<evidence type="ECO:0000256" key="1">
    <source>
        <dbReference type="SAM" id="MobiDB-lite"/>
    </source>
</evidence>